<comment type="caution">
    <text evidence="2">The sequence shown here is derived from an EMBL/GenBank/DDBJ whole genome shotgun (WGS) entry which is preliminary data.</text>
</comment>
<sequence length="362" mass="38608">MAEYYNVTTNLGDAEIANAIATNTKLNITHIAFGDGNGSVPTPSKSRTSLVREVHRQTVTKYERHPTNANWIIIETIIPSSVGGFWVREMGIIANGKLISHGSHAPFEKVADPSGVSEYRLRFTQNVTDGSVVEITLDESLIYASQAWVEENFIKRSEIVDNLTTDDADKVASAAQVKILNDDKANKTTTLTAGNGLSGGGTLEINRTLTLGTPSKITGSTTNSVTATSHTHEIDNASTSVAGVVKLNNTLTSTSTTEAATAAQIKVLNDQMFGVGQTYKNITIVSGTTYTNTSPKLIFILVTLDSTASWKTFSAKVDEHSVGAMTVNNNYSQGSTIPIPIPSGSDYSFVFSGSGITFKVLS</sequence>
<name>A0ABU5GJW3_9GAMM</name>
<dbReference type="InterPro" id="IPR051934">
    <property type="entry name" value="Phage_Tail_Fiber_Structural"/>
</dbReference>
<dbReference type="Pfam" id="PF12571">
    <property type="entry name" value="Phage_tail_fib"/>
    <property type="match status" value="1"/>
</dbReference>
<organism evidence="2 3">
    <name type="scientific">Acinetobacter faecalis</name>
    <dbReference type="NCBI Taxonomy" id="2665161"/>
    <lineage>
        <taxon>Bacteria</taxon>
        <taxon>Pseudomonadati</taxon>
        <taxon>Pseudomonadota</taxon>
        <taxon>Gammaproteobacteria</taxon>
        <taxon>Moraxellales</taxon>
        <taxon>Moraxellaceae</taxon>
        <taxon>Acinetobacter</taxon>
    </lineage>
</organism>
<dbReference type="InterPro" id="IPR054500">
    <property type="entry name" value="Phage_fiber_rpt"/>
</dbReference>
<protein>
    <submittedName>
        <fullName evidence="2">Phage tail protein</fullName>
    </submittedName>
</protein>
<dbReference type="Pfam" id="PF22337">
    <property type="entry name" value="Phage_fiber_rpt"/>
    <property type="match status" value="2"/>
</dbReference>
<reference evidence="2 3" key="1">
    <citation type="journal article" date="2024" name="Syst. Appl. Microbiol.">
        <title>Evidence for the occurrence of Acinetobacter faecalis in cattle feces and its emended description.</title>
        <authorList>
            <person name="Kyselkova M."/>
            <person name="Xanthopoulou K."/>
            <person name="Shestivska V."/>
            <person name="Spanelova P."/>
            <person name="Maixnerova M."/>
            <person name="Higgins P.G."/>
            <person name="Nemec A."/>
        </authorList>
    </citation>
    <scope>NUCLEOTIDE SEQUENCE [LARGE SCALE GENOMIC DNA]</scope>
    <source>
        <strain evidence="2 3">ANC 7225</strain>
    </source>
</reference>
<evidence type="ECO:0000259" key="1">
    <source>
        <dbReference type="Pfam" id="PF12571"/>
    </source>
</evidence>
<gene>
    <name evidence="2" type="ORF">SKM48_08420</name>
</gene>
<dbReference type="Proteomes" id="UP001284094">
    <property type="component" value="Unassembled WGS sequence"/>
</dbReference>
<proteinExistence type="predicted"/>
<feature type="domain" description="Phage tail fibre protein N-terminal" evidence="1">
    <location>
        <begin position="1"/>
        <end position="146"/>
    </location>
</feature>
<dbReference type="RefSeq" id="WP_321104314.1">
    <property type="nucleotide sequence ID" value="NZ_JAXHPO010000034.1"/>
</dbReference>
<dbReference type="EMBL" id="JAXHPO010000034">
    <property type="protein sequence ID" value="MDY6550779.1"/>
    <property type="molecule type" value="Genomic_DNA"/>
</dbReference>
<evidence type="ECO:0000313" key="3">
    <source>
        <dbReference type="Proteomes" id="UP001284094"/>
    </source>
</evidence>
<dbReference type="InterPro" id="IPR022225">
    <property type="entry name" value="Phage_tail_fibre_N"/>
</dbReference>
<keyword evidence="3" id="KW-1185">Reference proteome</keyword>
<evidence type="ECO:0000313" key="2">
    <source>
        <dbReference type="EMBL" id="MDY6550779.1"/>
    </source>
</evidence>
<accession>A0ABU5GJW3</accession>
<dbReference type="PANTHER" id="PTHR35191">
    <property type="entry name" value="PROPHAGE SIDE TAIL FIBER PROTEIN HOMOLOG STFQ-RELATED"/>
    <property type="match status" value="1"/>
</dbReference>
<dbReference type="PANTHER" id="PTHR35191:SF1">
    <property type="entry name" value="PROPHAGE SIDE TAIL FIBER PROTEIN HOMOLOG STFQ-RELATED"/>
    <property type="match status" value="1"/>
</dbReference>